<name>A0ABM8I920_9BACE</name>
<dbReference type="Gene3D" id="3.30.1150.10">
    <property type="match status" value="2"/>
</dbReference>
<reference evidence="13 14" key="1">
    <citation type="submission" date="2023-04" db="EMBL/GenBank/DDBJ databases">
        <title>Draft genome sequence of acteroides sedimenti strain YN3PY1.</title>
        <authorList>
            <person name="Yoshida N."/>
        </authorList>
    </citation>
    <scope>NUCLEOTIDE SEQUENCE [LARGE SCALE GENOMIC DNA]</scope>
    <source>
        <strain evidence="13 14">YN3PY1</strain>
    </source>
</reference>
<feature type="transmembrane region" description="Helical" evidence="11">
    <location>
        <begin position="271"/>
        <end position="291"/>
    </location>
</feature>
<dbReference type="Pfam" id="PF05569">
    <property type="entry name" value="Peptidase_M56"/>
    <property type="match status" value="1"/>
</dbReference>
<dbReference type="PROSITE" id="PS52015">
    <property type="entry name" value="TONB_CTD"/>
    <property type="match status" value="2"/>
</dbReference>
<evidence type="ECO:0000256" key="7">
    <source>
        <dbReference type="ARBA" id="ARBA00022927"/>
    </source>
</evidence>
<evidence type="ECO:0000256" key="4">
    <source>
        <dbReference type="ARBA" id="ARBA00022475"/>
    </source>
</evidence>
<comment type="subcellular location">
    <subcellularLocation>
        <location evidence="1">Cell inner membrane</location>
        <topology evidence="1">Single-pass membrane protein</topology>
        <orientation evidence="1">Periplasmic side</orientation>
    </subcellularLocation>
</comment>
<dbReference type="Pfam" id="PF03544">
    <property type="entry name" value="TonB_C"/>
    <property type="match status" value="2"/>
</dbReference>
<feature type="compositionally biased region" description="Polar residues" evidence="10">
    <location>
        <begin position="453"/>
        <end position="466"/>
    </location>
</feature>
<dbReference type="InterPro" id="IPR006260">
    <property type="entry name" value="TonB/TolA_C"/>
</dbReference>
<evidence type="ECO:0000313" key="13">
    <source>
        <dbReference type="EMBL" id="BEG98540.1"/>
    </source>
</evidence>
<keyword evidence="9 11" id="KW-0472">Membrane</keyword>
<keyword evidence="14" id="KW-1185">Reference proteome</keyword>
<dbReference type="NCBIfam" id="TIGR01352">
    <property type="entry name" value="tonB_Cterm"/>
    <property type="match status" value="2"/>
</dbReference>
<dbReference type="InterPro" id="IPR008756">
    <property type="entry name" value="Peptidase_M56"/>
</dbReference>
<feature type="domain" description="TonB C-terminal" evidence="12">
    <location>
        <begin position="343"/>
        <end position="439"/>
    </location>
</feature>
<feature type="region of interest" description="Disordered" evidence="10">
    <location>
        <begin position="308"/>
        <end position="328"/>
    </location>
</feature>
<evidence type="ECO:0000256" key="1">
    <source>
        <dbReference type="ARBA" id="ARBA00004383"/>
    </source>
</evidence>
<evidence type="ECO:0000256" key="8">
    <source>
        <dbReference type="ARBA" id="ARBA00022989"/>
    </source>
</evidence>
<feature type="domain" description="TonB C-terminal" evidence="12">
    <location>
        <begin position="481"/>
        <end position="571"/>
    </location>
</feature>
<evidence type="ECO:0000313" key="14">
    <source>
        <dbReference type="Proteomes" id="UP001496674"/>
    </source>
</evidence>
<accession>A0ABM8I920</accession>
<evidence type="ECO:0000256" key="11">
    <source>
        <dbReference type="SAM" id="Phobius"/>
    </source>
</evidence>
<dbReference type="InterPro" id="IPR051045">
    <property type="entry name" value="TonB-dependent_transducer"/>
</dbReference>
<protein>
    <submittedName>
        <fullName evidence="13">Cell envelope biogenesis protein TonB</fullName>
    </submittedName>
</protein>
<feature type="transmembrane region" description="Helical" evidence="11">
    <location>
        <begin position="6"/>
        <end position="25"/>
    </location>
</feature>
<keyword evidence="3" id="KW-0813">Transport</keyword>
<keyword evidence="5" id="KW-0997">Cell inner membrane</keyword>
<feature type="transmembrane region" description="Helical" evidence="11">
    <location>
        <begin position="37"/>
        <end position="54"/>
    </location>
</feature>
<dbReference type="CDD" id="cd07341">
    <property type="entry name" value="M56_BlaR1_MecR1_like"/>
    <property type="match status" value="1"/>
</dbReference>
<organism evidence="13 14">
    <name type="scientific">Bacteroides sedimenti</name>
    <dbReference type="NCBI Taxonomy" id="2136147"/>
    <lineage>
        <taxon>Bacteria</taxon>
        <taxon>Pseudomonadati</taxon>
        <taxon>Bacteroidota</taxon>
        <taxon>Bacteroidia</taxon>
        <taxon>Bacteroidales</taxon>
        <taxon>Bacteroidaceae</taxon>
        <taxon>Bacteroides</taxon>
    </lineage>
</organism>
<comment type="similarity">
    <text evidence="2">Belongs to the TonB family.</text>
</comment>
<evidence type="ECO:0000256" key="5">
    <source>
        <dbReference type="ARBA" id="ARBA00022519"/>
    </source>
</evidence>
<dbReference type="PANTHER" id="PTHR33446">
    <property type="entry name" value="PROTEIN TONB-RELATED"/>
    <property type="match status" value="1"/>
</dbReference>
<feature type="region of interest" description="Disordered" evidence="10">
    <location>
        <begin position="441"/>
        <end position="466"/>
    </location>
</feature>
<evidence type="ECO:0000256" key="9">
    <source>
        <dbReference type="ARBA" id="ARBA00023136"/>
    </source>
</evidence>
<evidence type="ECO:0000259" key="12">
    <source>
        <dbReference type="PROSITE" id="PS52015"/>
    </source>
</evidence>
<sequence>MAPEFVYFLKINIGIALFYAFYRLFFYRDTFFHWRRYALLAFMGISFLYPLLNIQDWVKEQEPMKEIVTIYAANMLPEVTPQQSTLWEQLTGNICPILYWLGIGALILRFLVQLVSICIIARRSRKVVINGITIRIPEKSAAPFSFFHWIFISPELHTENEFREILIHEETHTCQWHSADVVLSELFNIFCWVNPFAWLIKREIRNNLEYMADNRVVLSIHDTKSYQYHLLGLASQKASAHLCNSFNILPLKNRIVMMNKRRTKGIAKTKYVMFFPLAALLMLFSNIEAVARITGKFAEEIISPLTTETSNNADAEAGDSSDQERDGDTEVYTAVESMPRYPGGEIALLSYISRNLKYPTESKLKGVEGKVYVRFVVTKTGEISNARIMRSLDKDCDAEAIRVIMGMPRWEPGKQNGKVVNVYYVIPISFRLNSDKSATQGVEGDFGSGMENGETNNKNATGEGSSSNVYTAVEQMPQFPGGETALMRYIFDNIKYPSSSHQNGVQGKVYTEVTISETGEVKNAKILRSLDPFCDAEALRVVNSLPKWIPGKQNGVNVPVKYVLPITFKLQ</sequence>
<evidence type="ECO:0000256" key="3">
    <source>
        <dbReference type="ARBA" id="ARBA00022448"/>
    </source>
</evidence>
<keyword evidence="8 11" id="KW-1133">Transmembrane helix</keyword>
<dbReference type="PANTHER" id="PTHR33446:SF2">
    <property type="entry name" value="PROTEIN TONB"/>
    <property type="match status" value="1"/>
</dbReference>
<gene>
    <name evidence="13" type="ORF">BSYN_08050</name>
</gene>
<keyword evidence="4" id="KW-1003">Cell membrane</keyword>
<dbReference type="InterPro" id="IPR037682">
    <property type="entry name" value="TonB_C"/>
</dbReference>
<evidence type="ECO:0000256" key="2">
    <source>
        <dbReference type="ARBA" id="ARBA00006555"/>
    </source>
</evidence>
<evidence type="ECO:0000256" key="6">
    <source>
        <dbReference type="ARBA" id="ARBA00022692"/>
    </source>
</evidence>
<keyword evidence="6 11" id="KW-0812">Transmembrane</keyword>
<keyword evidence="7" id="KW-0653">Protein transport</keyword>
<dbReference type="RefSeq" id="WP_353333549.1">
    <property type="nucleotide sequence ID" value="NZ_AP028055.1"/>
</dbReference>
<dbReference type="Proteomes" id="UP001496674">
    <property type="component" value="Chromosome"/>
</dbReference>
<dbReference type="EMBL" id="AP028055">
    <property type="protein sequence ID" value="BEG98540.1"/>
    <property type="molecule type" value="Genomic_DNA"/>
</dbReference>
<feature type="transmembrane region" description="Helical" evidence="11">
    <location>
        <begin position="97"/>
        <end position="121"/>
    </location>
</feature>
<proteinExistence type="inferred from homology"/>
<evidence type="ECO:0000256" key="10">
    <source>
        <dbReference type="SAM" id="MobiDB-lite"/>
    </source>
</evidence>
<dbReference type="SUPFAM" id="SSF74653">
    <property type="entry name" value="TolA/TonB C-terminal domain"/>
    <property type="match status" value="2"/>
</dbReference>